<protein>
    <recommendedName>
        <fullName evidence="2">FAD dependent oxidoreductase domain-containing protein</fullName>
    </recommendedName>
</protein>
<evidence type="ECO:0000313" key="4">
    <source>
        <dbReference type="Proteomes" id="UP000813444"/>
    </source>
</evidence>
<accession>A0A8K0WN05</accession>
<sequence length="166" mass="17778">MSWELQEQRPSEAHGIGAELDHQAGVGKMPRTRLSPSDAKKGAAKKSAILCHVVIAHYWASPFIVGGGCIGLSTAYNLAKRTVGKIKVIEAFDKTFAAASSSCTGCFHYGFPEPQTQPLIPLGKYSFDMWAAEAQEDDFVSATGYRAQSSFGADPGTGQRLNRLPG</sequence>
<dbReference type="AlphaFoldDB" id="A0A8K0WN05"/>
<evidence type="ECO:0000313" key="3">
    <source>
        <dbReference type="EMBL" id="KAH7310595.1"/>
    </source>
</evidence>
<dbReference type="PANTHER" id="PTHR13847">
    <property type="entry name" value="SARCOSINE DEHYDROGENASE-RELATED"/>
    <property type="match status" value="1"/>
</dbReference>
<feature type="region of interest" description="Disordered" evidence="1">
    <location>
        <begin position="1"/>
        <end position="22"/>
    </location>
</feature>
<dbReference type="InterPro" id="IPR036188">
    <property type="entry name" value="FAD/NAD-bd_sf"/>
</dbReference>
<dbReference type="GO" id="GO:0005737">
    <property type="term" value="C:cytoplasm"/>
    <property type="evidence" value="ECO:0007669"/>
    <property type="project" value="TreeGrafter"/>
</dbReference>
<gene>
    <name evidence="3" type="ORF">B0I35DRAFT_481900</name>
</gene>
<evidence type="ECO:0000256" key="1">
    <source>
        <dbReference type="SAM" id="MobiDB-lite"/>
    </source>
</evidence>
<dbReference type="InterPro" id="IPR006076">
    <property type="entry name" value="FAD-dep_OxRdtase"/>
</dbReference>
<dbReference type="Proteomes" id="UP000813444">
    <property type="component" value="Unassembled WGS sequence"/>
</dbReference>
<dbReference type="Gene3D" id="3.50.50.60">
    <property type="entry name" value="FAD/NAD(P)-binding domain"/>
    <property type="match status" value="1"/>
</dbReference>
<dbReference type="EMBL" id="JAGPNK010000012">
    <property type="protein sequence ID" value="KAH7310595.1"/>
    <property type="molecule type" value="Genomic_DNA"/>
</dbReference>
<dbReference type="SUPFAM" id="SSF51905">
    <property type="entry name" value="FAD/NAD(P)-binding domain"/>
    <property type="match status" value="1"/>
</dbReference>
<keyword evidence="4" id="KW-1185">Reference proteome</keyword>
<reference evidence="3" key="1">
    <citation type="journal article" date="2021" name="Nat. Commun.">
        <title>Genetic determinants of endophytism in the Arabidopsis root mycobiome.</title>
        <authorList>
            <person name="Mesny F."/>
            <person name="Miyauchi S."/>
            <person name="Thiergart T."/>
            <person name="Pickel B."/>
            <person name="Atanasova L."/>
            <person name="Karlsson M."/>
            <person name="Huettel B."/>
            <person name="Barry K.W."/>
            <person name="Haridas S."/>
            <person name="Chen C."/>
            <person name="Bauer D."/>
            <person name="Andreopoulos W."/>
            <person name="Pangilinan J."/>
            <person name="LaButti K."/>
            <person name="Riley R."/>
            <person name="Lipzen A."/>
            <person name="Clum A."/>
            <person name="Drula E."/>
            <person name="Henrissat B."/>
            <person name="Kohler A."/>
            <person name="Grigoriev I.V."/>
            <person name="Martin F.M."/>
            <person name="Hacquard S."/>
        </authorList>
    </citation>
    <scope>NUCLEOTIDE SEQUENCE</scope>
    <source>
        <strain evidence="3">MPI-CAGE-CH-0235</strain>
    </source>
</reference>
<proteinExistence type="predicted"/>
<dbReference type="Pfam" id="PF01266">
    <property type="entry name" value="DAO"/>
    <property type="match status" value="1"/>
</dbReference>
<evidence type="ECO:0000259" key="2">
    <source>
        <dbReference type="Pfam" id="PF01266"/>
    </source>
</evidence>
<feature type="compositionally biased region" description="Basic and acidic residues" evidence="1">
    <location>
        <begin position="1"/>
        <end position="12"/>
    </location>
</feature>
<organism evidence="3 4">
    <name type="scientific">Stachybotrys elegans</name>
    <dbReference type="NCBI Taxonomy" id="80388"/>
    <lineage>
        <taxon>Eukaryota</taxon>
        <taxon>Fungi</taxon>
        <taxon>Dikarya</taxon>
        <taxon>Ascomycota</taxon>
        <taxon>Pezizomycotina</taxon>
        <taxon>Sordariomycetes</taxon>
        <taxon>Hypocreomycetidae</taxon>
        <taxon>Hypocreales</taxon>
        <taxon>Stachybotryaceae</taxon>
        <taxon>Stachybotrys</taxon>
    </lineage>
</organism>
<name>A0A8K0WN05_9HYPO</name>
<comment type="caution">
    <text evidence="3">The sequence shown here is derived from an EMBL/GenBank/DDBJ whole genome shotgun (WGS) entry which is preliminary data.</text>
</comment>
<feature type="domain" description="FAD dependent oxidoreductase" evidence="2">
    <location>
        <begin position="64"/>
        <end position="137"/>
    </location>
</feature>
<dbReference type="OrthoDB" id="498204at2759"/>